<sequence length="55" mass="6016">MVAPVQNLLAKSMITHIGISLTLGSVAAYGYWHTVVLPGRNAREEFYVKNNANKA</sequence>
<protein>
    <submittedName>
        <fullName evidence="8">Uncharacterized protein</fullName>
    </submittedName>
</protein>
<dbReference type="CDD" id="cd22888">
    <property type="entry name" value="CcO_VIIa_fungal"/>
    <property type="match status" value="1"/>
</dbReference>
<evidence type="ECO:0000256" key="7">
    <source>
        <dbReference type="SAM" id="Phobius"/>
    </source>
</evidence>
<keyword evidence="9" id="KW-1185">Reference proteome</keyword>
<evidence type="ECO:0000256" key="1">
    <source>
        <dbReference type="ARBA" id="ARBA00004273"/>
    </source>
</evidence>
<evidence type="ECO:0000256" key="2">
    <source>
        <dbReference type="ARBA" id="ARBA00022692"/>
    </source>
</evidence>
<feature type="transmembrane region" description="Helical" evidence="7">
    <location>
        <begin position="12"/>
        <end position="32"/>
    </location>
</feature>
<keyword evidence="4 7" id="KW-1133">Transmembrane helix</keyword>
<dbReference type="OrthoDB" id="2317211at2759"/>
<comment type="subcellular location">
    <subcellularLocation>
        <location evidence="1">Mitochondrion inner membrane</location>
    </subcellularLocation>
</comment>
<organism evidence="8 9">
    <name type="scientific">Modicella reniformis</name>
    <dbReference type="NCBI Taxonomy" id="1440133"/>
    <lineage>
        <taxon>Eukaryota</taxon>
        <taxon>Fungi</taxon>
        <taxon>Fungi incertae sedis</taxon>
        <taxon>Mucoromycota</taxon>
        <taxon>Mortierellomycotina</taxon>
        <taxon>Mortierellomycetes</taxon>
        <taxon>Mortierellales</taxon>
        <taxon>Mortierellaceae</taxon>
        <taxon>Modicella</taxon>
    </lineage>
</organism>
<gene>
    <name evidence="8" type="ORF">BGZ65_004619</name>
</gene>
<evidence type="ECO:0000256" key="6">
    <source>
        <dbReference type="ARBA" id="ARBA00023136"/>
    </source>
</evidence>
<dbReference type="PANTHER" id="PTHR28264:SF1">
    <property type="entry name" value="CYTOCHROME C OXIDASE SUBUNIT 6C"/>
    <property type="match status" value="1"/>
</dbReference>
<evidence type="ECO:0000313" key="8">
    <source>
        <dbReference type="EMBL" id="KAF9953525.1"/>
    </source>
</evidence>
<keyword evidence="2 7" id="KW-0812">Transmembrane</keyword>
<dbReference type="EMBL" id="JAAAHW010006899">
    <property type="protein sequence ID" value="KAF9953525.1"/>
    <property type="molecule type" value="Genomic_DNA"/>
</dbReference>
<dbReference type="GO" id="GO:0005743">
    <property type="term" value="C:mitochondrial inner membrane"/>
    <property type="evidence" value="ECO:0007669"/>
    <property type="project" value="UniProtKB-SubCell"/>
</dbReference>
<dbReference type="Proteomes" id="UP000749646">
    <property type="component" value="Unassembled WGS sequence"/>
</dbReference>
<keyword evidence="6 7" id="KW-0472">Membrane</keyword>
<evidence type="ECO:0000256" key="4">
    <source>
        <dbReference type="ARBA" id="ARBA00022989"/>
    </source>
</evidence>
<accession>A0A9P6LYZ1</accession>
<evidence type="ECO:0000313" key="9">
    <source>
        <dbReference type="Proteomes" id="UP000749646"/>
    </source>
</evidence>
<dbReference type="PANTHER" id="PTHR28264">
    <property type="entry name" value="CYTOCHROME C OXIDASE SUBUNIT 7A"/>
    <property type="match status" value="1"/>
</dbReference>
<dbReference type="GO" id="GO:0004129">
    <property type="term" value="F:cytochrome-c oxidase activity"/>
    <property type="evidence" value="ECO:0007669"/>
    <property type="project" value="TreeGrafter"/>
</dbReference>
<dbReference type="GO" id="GO:0006123">
    <property type="term" value="P:mitochondrial electron transport, cytochrome c to oxygen"/>
    <property type="evidence" value="ECO:0007669"/>
    <property type="project" value="TreeGrafter"/>
</dbReference>
<evidence type="ECO:0000256" key="5">
    <source>
        <dbReference type="ARBA" id="ARBA00023128"/>
    </source>
</evidence>
<keyword evidence="3" id="KW-0999">Mitochondrion inner membrane</keyword>
<proteinExistence type="predicted"/>
<comment type="caution">
    <text evidence="8">The sequence shown here is derived from an EMBL/GenBank/DDBJ whole genome shotgun (WGS) entry which is preliminary data.</text>
</comment>
<keyword evidence="5" id="KW-0496">Mitochondrion</keyword>
<dbReference type="AlphaFoldDB" id="A0A9P6LYZ1"/>
<evidence type="ECO:0000256" key="3">
    <source>
        <dbReference type="ARBA" id="ARBA00022792"/>
    </source>
</evidence>
<reference evidence="8" key="1">
    <citation type="journal article" date="2020" name="Fungal Divers.">
        <title>Resolving the Mortierellaceae phylogeny through synthesis of multi-gene phylogenetics and phylogenomics.</title>
        <authorList>
            <person name="Vandepol N."/>
            <person name="Liber J."/>
            <person name="Desiro A."/>
            <person name="Na H."/>
            <person name="Kennedy M."/>
            <person name="Barry K."/>
            <person name="Grigoriev I.V."/>
            <person name="Miller A.N."/>
            <person name="O'Donnell K."/>
            <person name="Stajich J.E."/>
            <person name="Bonito G."/>
        </authorList>
    </citation>
    <scope>NUCLEOTIDE SEQUENCE</scope>
    <source>
        <strain evidence="8">MES-2147</strain>
    </source>
</reference>
<name>A0A9P6LYZ1_9FUNG</name>